<dbReference type="AlphaFoldDB" id="A0A2J7ZYG7"/>
<evidence type="ECO:0000256" key="1">
    <source>
        <dbReference type="SAM" id="MobiDB-lite"/>
    </source>
</evidence>
<protein>
    <submittedName>
        <fullName evidence="2">Uncharacterized protein</fullName>
    </submittedName>
</protein>
<feature type="compositionally biased region" description="Low complexity" evidence="1">
    <location>
        <begin position="248"/>
        <end position="260"/>
    </location>
</feature>
<organism evidence="2 3">
    <name type="scientific">Tetrabaena socialis</name>
    <dbReference type="NCBI Taxonomy" id="47790"/>
    <lineage>
        <taxon>Eukaryota</taxon>
        <taxon>Viridiplantae</taxon>
        <taxon>Chlorophyta</taxon>
        <taxon>core chlorophytes</taxon>
        <taxon>Chlorophyceae</taxon>
        <taxon>CS clade</taxon>
        <taxon>Chlamydomonadales</taxon>
        <taxon>Tetrabaenaceae</taxon>
        <taxon>Tetrabaena</taxon>
    </lineage>
</organism>
<sequence length="293" mass="31293">MQGLQHGQVAAHHSTVYEACYYGIFAVQLHARIHCYHKIRRRERRAGTVQDLQVGDAAAAGRQARQLLALAPSQAAQRFLAAPAPHEGMMRHRQRQPDRRVLRCPELRRRGLVDQAQGARPLVGRQALVIALHQLRQPDAGGVIRGGRDPVLSPLVSRGLHKGGRRVLLLALSMMGLHHQVAKAPSPGRTPTATAAIATAIALGPTTVITAARSTNSTGGGERPTAAAAPPEDVRAGRQCGGGGALGPGLLPGRSRARGPPLFPRGRHRAPGKRSYAQNPAAFEVVHDHDYSD</sequence>
<gene>
    <name evidence="2" type="ORF">TSOC_008431</name>
</gene>
<accession>A0A2J7ZYG7</accession>
<comment type="caution">
    <text evidence="2">The sequence shown here is derived from an EMBL/GenBank/DDBJ whole genome shotgun (WGS) entry which is preliminary data.</text>
</comment>
<dbReference type="Proteomes" id="UP000236333">
    <property type="component" value="Unassembled WGS sequence"/>
</dbReference>
<feature type="region of interest" description="Disordered" evidence="1">
    <location>
        <begin position="214"/>
        <end position="293"/>
    </location>
</feature>
<evidence type="ECO:0000313" key="3">
    <source>
        <dbReference type="Proteomes" id="UP000236333"/>
    </source>
</evidence>
<reference evidence="2 3" key="1">
    <citation type="journal article" date="2017" name="Mol. Biol. Evol.">
        <title>The 4-celled Tetrabaena socialis nuclear genome reveals the essential components for genetic control of cell number at the origin of multicellularity in the volvocine lineage.</title>
        <authorList>
            <person name="Featherston J."/>
            <person name="Arakaki Y."/>
            <person name="Hanschen E.R."/>
            <person name="Ferris P.J."/>
            <person name="Michod R.E."/>
            <person name="Olson B.J.S.C."/>
            <person name="Nozaki H."/>
            <person name="Durand P.M."/>
        </authorList>
    </citation>
    <scope>NUCLEOTIDE SEQUENCE [LARGE SCALE GENOMIC DNA]</scope>
    <source>
        <strain evidence="2 3">NIES-571</strain>
    </source>
</reference>
<dbReference type="EMBL" id="PGGS01000316">
    <property type="protein sequence ID" value="PNH05312.1"/>
    <property type="molecule type" value="Genomic_DNA"/>
</dbReference>
<evidence type="ECO:0000313" key="2">
    <source>
        <dbReference type="EMBL" id="PNH05312.1"/>
    </source>
</evidence>
<keyword evidence="3" id="KW-1185">Reference proteome</keyword>
<proteinExistence type="predicted"/>
<name>A0A2J7ZYG7_9CHLO</name>